<evidence type="ECO:0000313" key="11">
    <source>
        <dbReference type="EMBL" id="EON65570.1"/>
    </source>
</evidence>
<dbReference type="GeneID" id="19902119"/>
<sequence>MARGATTALSEYELERQERIAKNQALLRTLALDAAGAGLAPTKSRSATPAKSQKKKSAAKREKVEVVPLRTSSRLRGIVADSEVAKRKAEDEHDALRAAEQAKRQRVSGDLNLGDIVVGGQWDKAGNFLTGVGPARPYERTFSAQDVKETSDKELKALREKMSGLKLWEGFEPNRIKITPERIYSLGFHPTQDKALVFAGDKLGNLGILDASQSNPESREDDDGEEINDEDPVVSTFKLHTRTISSFQFSPTEPDSLYTASYDSSIRRLDLAKGVAVEVWGPADKSDDEPVSGVEISRTDPSMLYFTTLAGKFGIHDMRQPSIKTEMLQLSEKKIGGFTLHPAHSHLVATASLDRMLKIWDLRKISGKGDWRLPALVGEHESRLSVSHASFNSAGQVATASYDDTVKIHDFSKCGDWKVGTSLTDAQMKPATIIPHNNQTGRWVTILRAQWQLQPQDGIQRFCIGNMNRFVDVYTSKGQQLAQLGGEGITAVPAVAQFHPSMDWIAAGTASGKLCLWM</sequence>
<evidence type="ECO:0000256" key="8">
    <source>
        <dbReference type="RuleBase" id="RU365004"/>
    </source>
</evidence>
<comment type="function">
    <text evidence="1 8">DNA-binding protein that binds to both single- and double-stranded DNA. Binds preferentially to UV-damaged DNA. May be involved in DNA-metabolic processes.</text>
</comment>
<reference evidence="12" key="1">
    <citation type="submission" date="2012-06" db="EMBL/GenBank/DDBJ databases">
        <title>The genome sequence of Coniosporium apollinis CBS 100218.</title>
        <authorList>
            <consortium name="The Broad Institute Genome Sequencing Platform"/>
            <person name="Cuomo C."/>
            <person name="Gorbushina A."/>
            <person name="Noack S."/>
            <person name="Walker B."/>
            <person name="Young S.K."/>
            <person name="Zeng Q."/>
            <person name="Gargeya S."/>
            <person name="Fitzgerald M."/>
            <person name="Haas B."/>
            <person name="Abouelleil A."/>
            <person name="Alvarado L."/>
            <person name="Arachchi H.M."/>
            <person name="Berlin A.M."/>
            <person name="Chapman S.B."/>
            <person name="Goldberg J."/>
            <person name="Griggs A."/>
            <person name="Gujja S."/>
            <person name="Hansen M."/>
            <person name="Howarth C."/>
            <person name="Imamovic A."/>
            <person name="Larimer J."/>
            <person name="McCowan C."/>
            <person name="Montmayeur A."/>
            <person name="Murphy C."/>
            <person name="Neiman D."/>
            <person name="Pearson M."/>
            <person name="Priest M."/>
            <person name="Roberts A."/>
            <person name="Saif S."/>
            <person name="Shea T."/>
            <person name="Sisk P."/>
            <person name="Sykes S."/>
            <person name="Wortman J."/>
            <person name="Nusbaum C."/>
            <person name="Birren B."/>
        </authorList>
    </citation>
    <scope>NUCLEOTIDE SEQUENCE [LARGE SCALE GENOMIC DNA]</scope>
    <source>
        <strain evidence="12">CBS 100218</strain>
    </source>
</reference>
<comment type="similarity">
    <text evidence="2 8">Belongs to the WD repeat DDB2/WDR76 family.</text>
</comment>
<keyword evidence="5" id="KW-0677">Repeat</keyword>
<dbReference type="InterPro" id="IPR036322">
    <property type="entry name" value="WD40_repeat_dom_sf"/>
</dbReference>
<dbReference type="PANTHER" id="PTHR14773:SF0">
    <property type="entry name" value="WD REPEAT-CONTAINING PROTEIN 76"/>
    <property type="match status" value="1"/>
</dbReference>
<evidence type="ECO:0000256" key="9">
    <source>
        <dbReference type="SAM" id="Coils"/>
    </source>
</evidence>
<dbReference type="Pfam" id="PF00400">
    <property type="entry name" value="WD40"/>
    <property type="match status" value="4"/>
</dbReference>
<name>R7YUJ7_CONA1</name>
<proteinExistence type="inferred from homology"/>
<evidence type="ECO:0000313" key="12">
    <source>
        <dbReference type="Proteomes" id="UP000016924"/>
    </source>
</evidence>
<dbReference type="OMA" id="DPNTLYW"/>
<accession>R7YUJ7</accession>
<gene>
    <name evidence="11" type="ORF">W97_04808</name>
</gene>
<dbReference type="PROSITE" id="PS00678">
    <property type="entry name" value="WD_REPEATS_1"/>
    <property type="match status" value="1"/>
</dbReference>
<dbReference type="Proteomes" id="UP000016924">
    <property type="component" value="Unassembled WGS sequence"/>
</dbReference>
<dbReference type="InterPro" id="IPR019775">
    <property type="entry name" value="WD40_repeat_CS"/>
</dbReference>
<dbReference type="eggNOG" id="KOG4328">
    <property type="taxonomic scope" value="Eukaryota"/>
</dbReference>
<dbReference type="InterPro" id="IPR015943">
    <property type="entry name" value="WD40/YVTN_repeat-like_dom_sf"/>
</dbReference>
<evidence type="ECO:0000256" key="6">
    <source>
        <dbReference type="ARBA" id="ARBA00022763"/>
    </source>
</evidence>
<evidence type="ECO:0000256" key="1">
    <source>
        <dbReference type="ARBA" id="ARBA00002653"/>
    </source>
</evidence>
<feature type="compositionally biased region" description="Acidic residues" evidence="10">
    <location>
        <begin position="219"/>
        <end position="231"/>
    </location>
</feature>
<dbReference type="HOGENOM" id="CLU_017019_1_1_1"/>
<keyword evidence="9" id="KW-0175">Coiled coil</keyword>
<evidence type="ECO:0000256" key="4">
    <source>
        <dbReference type="ARBA" id="ARBA00022574"/>
    </source>
</evidence>
<organism evidence="11 12">
    <name type="scientific">Coniosporium apollinis (strain CBS 100218)</name>
    <name type="common">Rock-inhabiting black yeast</name>
    <dbReference type="NCBI Taxonomy" id="1168221"/>
    <lineage>
        <taxon>Eukaryota</taxon>
        <taxon>Fungi</taxon>
        <taxon>Dikarya</taxon>
        <taxon>Ascomycota</taxon>
        <taxon>Pezizomycotina</taxon>
        <taxon>Dothideomycetes</taxon>
        <taxon>Dothideomycetes incertae sedis</taxon>
        <taxon>Coniosporium</taxon>
    </lineage>
</organism>
<evidence type="ECO:0000256" key="2">
    <source>
        <dbReference type="ARBA" id="ARBA00005434"/>
    </source>
</evidence>
<keyword evidence="12" id="KW-1185">Reference proteome</keyword>
<dbReference type="GO" id="GO:0034399">
    <property type="term" value="C:nuclear periphery"/>
    <property type="evidence" value="ECO:0007669"/>
    <property type="project" value="EnsemblFungi"/>
</dbReference>
<dbReference type="SMART" id="SM00320">
    <property type="entry name" value="WD40"/>
    <property type="match status" value="4"/>
</dbReference>
<dbReference type="GO" id="GO:0000785">
    <property type="term" value="C:chromatin"/>
    <property type="evidence" value="ECO:0007669"/>
    <property type="project" value="EnsemblFungi"/>
</dbReference>
<dbReference type="AlphaFoldDB" id="R7YUJ7"/>
<evidence type="ECO:0000256" key="3">
    <source>
        <dbReference type="ARBA" id="ARBA00021132"/>
    </source>
</evidence>
<keyword evidence="4 8" id="KW-0853">WD repeat</keyword>
<protein>
    <recommendedName>
        <fullName evidence="3 8">DNA damage-binding protein CMR1</fullName>
    </recommendedName>
</protein>
<keyword evidence="7 8" id="KW-0238">DNA-binding</keyword>
<dbReference type="GO" id="GO:0005737">
    <property type="term" value="C:cytoplasm"/>
    <property type="evidence" value="ECO:0007669"/>
    <property type="project" value="EnsemblFungi"/>
</dbReference>
<dbReference type="EMBL" id="JH767574">
    <property type="protein sequence ID" value="EON65570.1"/>
    <property type="molecule type" value="Genomic_DNA"/>
</dbReference>
<dbReference type="FunFam" id="2.130.10.10:FF:000562">
    <property type="entry name" value="DNA damage-binding protein CMR1"/>
    <property type="match status" value="1"/>
</dbReference>
<evidence type="ECO:0000256" key="5">
    <source>
        <dbReference type="ARBA" id="ARBA00022737"/>
    </source>
</evidence>
<dbReference type="InterPro" id="IPR050853">
    <property type="entry name" value="WD_repeat_DNA-damage-binding"/>
</dbReference>
<dbReference type="OrthoDB" id="9890280at2759"/>
<dbReference type="SUPFAM" id="SSF50978">
    <property type="entry name" value="WD40 repeat-like"/>
    <property type="match status" value="1"/>
</dbReference>
<feature type="region of interest" description="Disordered" evidence="10">
    <location>
        <begin position="209"/>
        <end position="231"/>
    </location>
</feature>
<dbReference type="RefSeq" id="XP_007780887.1">
    <property type="nucleotide sequence ID" value="XM_007782697.1"/>
</dbReference>
<dbReference type="InterPro" id="IPR001680">
    <property type="entry name" value="WD40_rpt"/>
</dbReference>
<dbReference type="GO" id="GO:0006974">
    <property type="term" value="P:DNA damage response"/>
    <property type="evidence" value="ECO:0007669"/>
    <property type="project" value="UniProtKB-KW"/>
</dbReference>
<feature type="coiled-coil region" evidence="9">
    <location>
        <begin position="79"/>
        <end position="106"/>
    </location>
</feature>
<dbReference type="GO" id="GO:0003677">
    <property type="term" value="F:DNA binding"/>
    <property type="evidence" value="ECO:0007669"/>
    <property type="project" value="UniProtKB-UniRule"/>
</dbReference>
<feature type="compositionally biased region" description="Low complexity" evidence="10">
    <location>
        <begin position="38"/>
        <end position="51"/>
    </location>
</feature>
<keyword evidence="6 8" id="KW-0227">DNA damage</keyword>
<dbReference type="GO" id="GO:2000001">
    <property type="term" value="P:regulation of DNA damage checkpoint"/>
    <property type="evidence" value="ECO:0007669"/>
    <property type="project" value="EnsemblFungi"/>
</dbReference>
<dbReference type="PANTHER" id="PTHR14773">
    <property type="entry name" value="WD REPEAT-CONTAINING PROTEIN 76"/>
    <property type="match status" value="1"/>
</dbReference>
<feature type="region of interest" description="Disordered" evidence="10">
    <location>
        <begin position="38"/>
        <end position="65"/>
    </location>
</feature>
<dbReference type="STRING" id="1168221.R7YUJ7"/>
<dbReference type="Gene3D" id="2.130.10.10">
    <property type="entry name" value="YVTN repeat-like/Quinoprotein amine dehydrogenase"/>
    <property type="match status" value="1"/>
</dbReference>
<evidence type="ECO:0000256" key="7">
    <source>
        <dbReference type="ARBA" id="ARBA00023125"/>
    </source>
</evidence>
<evidence type="ECO:0000256" key="10">
    <source>
        <dbReference type="SAM" id="MobiDB-lite"/>
    </source>
</evidence>